<comment type="caution">
    <text evidence="1">The sequence shown here is derived from an EMBL/GenBank/DDBJ whole genome shotgun (WGS) entry which is preliminary data.</text>
</comment>
<gene>
    <name evidence="1" type="ORF">C4F49_01225</name>
</gene>
<dbReference type="Proteomes" id="UP000616201">
    <property type="component" value="Unassembled WGS sequence"/>
</dbReference>
<dbReference type="EMBL" id="PRDK01000001">
    <property type="protein sequence ID" value="MBE8712301.1"/>
    <property type="molecule type" value="Genomic_DNA"/>
</dbReference>
<reference evidence="1" key="1">
    <citation type="submission" date="2018-02" db="EMBL/GenBank/DDBJ databases">
        <authorList>
            <person name="Vasarhelyi B.M."/>
            <person name="Deshmukh S."/>
            <person name="Balint B."/>
            <person name="Kukolya J."/>
        </authorList>
    </citation>
    <scope>NUCLEOTIDE SEQUENCE</scope>
    <source>
        <strain evidence="1">KB22</strain>
    </source>
</reference>
<protein>
    <submittedName>
        <fullName evidence="1">Phosphoribosylpyrophosphate synthetase</fullName>
    </submittedName>
</protein>
<sequence length="98" mass="11393">MENYDNLVDGINGLKKEGYIEDFNLKQNCIECRNGEYKIFHDEFQIDKFFRFDDDTDPGNEAILYAVSSGKYDLKGVLVNAYGIYSEDITNEMLEKLK</sequence>
<organism evidence="1 2">
    <name type="scientific">Sphingobacterium hungaricum</name>
    <dbReference type="NCBI Taxonomy" id="2082723"/>
    <lineage>
        <taxon>Bacteria</taxon>
        <taxon>Pseudomonadati</taxon>
        <taxon>Bacteroidota</taxon>
        <taxon>Sphingobacteriia</taxon>
        <taxon>Sphingobacteriales</taxon>
        <taxon>Sphingobacteriaceae</taxon>
        <taxon>Sphingobacterium</taxon>
    </lineage>
</organism>
<accession>A0A928YNQ4</accession>
<dbReference type="AlphaFoldDB" id="A0A928YNQ4"/>
<dbReference type="RefSeq" id="WP_196934641.1">
    <property type="nucleotide sequence ID" value="NZ_MU158698.1"/>
</dbReference>
<keyword evidence="2" id="KW-1185">Reference proteome</keyword>
<name>A0A928YNQ4_9SPHI</name>
<evidence type="ECO:0000313" key="1">
    <source>
        <dbReference type="EMBL" id="MBE8712301.1"/>
    </source>
</evidence>
<proteinExistence type="predicted"/>
<evidence type="ECO:0000313" key="2">
    <source>
        <dbReference type="Proteomes" id="UP000616201"/>
    </source>
</evidence>